<evidence type="ECO:0000256" key="13">
    <source>
        <dbReference type="PIRSR" id="PIRSR000013-1"/>
    </source>
</evidence>
<evidence type="ECO:0000256" key="14">
    <source>
        <dbReference type="PIRSR" id="PIRSR000013-2"/>
    </source>
</evidence>
<evidence type="ECO:0000313" key="20">
    <source>
        <dbReference type="Proteomes" id="UP000255335"/>
    </source>
</evidence>
<evidence type="ECO:0000256" key="6">
    <source>
        <dbReference type="ARBA" id="ARBA00022692"/>
    </source>
</evidence>
<evidence type="ECO:0000313" key="18">
    <source>
        <dbReference type="EMBL" id="STP10712.1"/>
    </source>
</evidence>
<dbReference type="GO" id="GO:0046872">
    <property type="term" value="F:metal ion binding"/>
    <property type="evidence" value="ECO:0007669"/>
    <property type="project" value="UniProtKB-KW"/>
</dbReference>
<dbReference type="InterPro" id="IPR051174">
    <property type="entry name" value="Cytochrome_c-type_ET"/>
</dbReference>
<evidence type="ECO:0000256" key="2">
    <source>
        <dbReference type="ARBA" id="ARBA00007395"/>
    </source>
</evidence>
<keyword evidence="5 12" id="KW-0349">Heme</keyword>
<dbReference type="Gene3D" id="1.10.3820.10">
    <property type="entry name" value="Di-heme elbow motif domain"/>
    <property type="match status" value="1"/>
</dbReference>
<dbReference type="InterPro" id="IPR005126">
    <property type="entry name" value="NapC/NirT_cyt_c_N"/>
</dbReference>
<keyword evidence="7 12" id="KW-0479">Metal-binding</keyword>
<evidence type="ECO:0000256" key="12">
    <source>
        <dbReference type="PIRNR" id="PIRNR000013"/>
    </source>
</evidence>
<dbReference type="InterPro" id="IPR036280">
    <property type="entry name" value="Multihaem_cyt_sf"/>
</dbReference>
<proteinExistence type="inferred from homology"/>
<evidence type="ECO:0000256" key="5">
    <source>
        <dbReference type="ARBA" id="ARBA00022617"/>
    </source>
</evidence>
<sequence>MKQSQQKKSFSLISSIFAILLVVILILACYTFYNAKGMSYLSNDSEACNNCHIMNEVYSDYLSAPHSQKIAGQPRATCNDCHLPHGFVSKWIAKAKSGVGHAYAFTFELESLPTNLSANEASKQMVQDNCVRCHIEYVQNAVNPTTIPGHDSSALSCVSCHEGVGHKRGF</sequence>
<feature type="domain" description="NapC/NirT cytochrome c N-terminal" evidence="16">
    <location>
        <begin position="17"/>
        <end position="167"/>
    </location>
</feature>
<dbReference type="GO" id="GO:0019333">
    <property type="term" value="P:denitrification pathway"/>
    <property type="evidence" value="ECO:0007669"/>
    <property type="project" value="InterPro"/>
</dbReference>
<feature type="binding site" description="covalent" evidence="13">
    <location>
        <position position="160"/>
    </location>
    <ligand>
        <name>heme</name>
        <dbReference type="ChEBI" id="CHEBI:30413"/>
        <label>4</label>
    </ligand>
</feature>
<evidence type="ECO:0000256" key="8">
    <source>
        <dbReference type="ARBA" id="ARBA00022982"/>
    </source>
</evidence>
<protein>
    <recommendedName>
        <fullName evidence="12">Cytochrome c-type protein</fullName>
    </recommendedName>
</protein>
<evidence type="ECO:0000256" key="9">
    <source>
        <dbReference type="ARBA" id="ARBA00022989"/>
    </source>
</evidence>
<keyword evidence="6 15" id="KW-0812">Transmembrane</keyword>
<dbReference type="GO" id="GO:0009055">
    <property type="term" value="F:electron transfer activity"/>
    <property type="evidence" value="ECO:0007669"/>
    <property type="project" value="TreeGrafter"/>
</dbReference>
<keyword evidence="3 12" id="KW-0813">Transport</keyword>
<dbReference type="InterPro" id="IPR038266">
    <property type="entry name" value="NapC/NirT_cytc_sf"/>
</dbReference>
<keyword evidence="9 15" id="KW-1133">Transmembrane helix</keyword>
<dbReference type="GO" id="GO:0005886">
    <property type="term" value="C:plasma membrane"/>
    <property type="evidence" value="ECO:0007669"/>
    <property type="project" value="UniProtKB-SubCell"/>
</dbReference>
<feature type="transmembrane region" description="Helical" evidence="15">
    <location>
        <begin position="12"/>
        <end position="33"/>
    </location>
</feature>
<feature type="binding site" description="covalent" evidence="13">
    <location>
        <position position="81"/>
    </location>
    <ligand>
        <name>heme</name>
        <dbReference type="ChEBI" id="CHEBI:30413"/>
        <label>2</label>
    </ligand>
</feature>
<comment type="PTM">
    <text evidence="12">Binds 4 heme groups per subunit.</text>
</comment>
<dbReference type="PIRSF" id="PIRSF000013">
    <property type="entry name" value="4_hem_cytochrm_NapC"/>
    <property type="match status" value="1"/>
</dbReference>
<evidence type="ECO:0000256" key="3">
    <source>
        <dbReference type="ARBA" id="ARBA00022448"/>
    </source>
</evidence>
<feature type="binding site" evidence="13">
    <location>
        <position position="90"/>
    </location>
    <ligand>
        <name>a menaquinol</name>
        <dbReference type="ChEBI" id="CHEBI:18151"/>
    </ligand>
</feature>
<evidence type="ECO:0000259" key="16">
    <source>
        <dbReference type="Pfam" id="PF03264"/>
    </source>
</evidence>
<feature type="binding site" description="covalent" evidence="13">
    <location>
        <position position="51"/>
    </location>
    <ligand>
        <name>heme</name>
        <dbReference type="ChEBI" id="CHEBI:30413"/>
        <label>1</label>
    </ligand>
</feature>
<feature type="binding site" description="covalent" evidence="13">
    <location>
        <position position="48"/>
    </location>
    <ligand>
        <name>heme</name>
        <dbReference type="ChEBI" id="CHEBI:30413"/>
        <label>1</label>
    </ligand>
</feature>
<evidence type="ECO:0000256" key="11">
    <source>
        <dbReference type="ARBA" id="ARBA00023136"/>
    </source>
</evidence>
<keyword evidence="4" id="KW-1003">Cell membrane</keyword>
<dbReference type="Proteomes" id="UP000255335">
    <property type="component" value="Unassembled WGS sequence"/>
</dbReference>
<keyword evidence="8 12" id="KW-0249">Electron transport</keyword>
<dbReference type="EMBL" id="UGHX01000001">
    <property type="protein sequence ID" value="STP10712.1"/>
    <property type="molecule type" value="Genomic_DNA"/>
</dbReference>
<feature type="binding site" description="covalent" evidence="13">
    <location>
        <position position="78"/>
    </location>
    <ligand>
        <name>heme</name>
        <dbReference type="ChEBI" id="CHEBI:30413"/>
        <label>2</label>
    </ligand>
</feature>
<dbReference type="Pfam" id="PF03264">
    <property type="entry name" value="Cytochrom_NNT"/>
    <property type="match status" value="1"/>
</dbReference>
<dbReference type="Proteomes" id="UP000255103">
    <property type="component" value="Unassembled WGS sequence"/>
</dbReference>
<organism evidence="17 20">
    <name type="scientific">Helicobacter cinaedi</name>
    <dbReference type="NCBI Taxonomy" id="213"/>
    <lineage>
        <taxon>Bacteria</taxon>
        <taxon>Pseudomonadati</taxon>
        <taxon>Campylobacterota</taxon>
        <taxon>Epsilonproteobacteria</taxon>
        <taxon>Campylobacterales</taxon>
        <taxon>Helicobacteraceae</taxon>
        <taxon>Helicobacter</taxon>
    </lineage>
</organism>
<dbReference type="PANTHER" id="PTHR30333:SF1">
    <property type="entry name" value="CYTOCHROME C-TYPE PROTEIN NAPC"/>
    <property type="match status" value="1"/>
</dbReference>
<accession>A0A377JN62</accession>
<feature type="binding site" description="axial binding residue" evidence="14">
    <location>
        <position position="82"/>
    </location>
    <ligand>
        <name>heme</name>
        <dbReference type="ChEBI" id="CHEBI:30413"/>
        <label>2</label>
    </ligand>
    <ligandPart>
        <name>Fe</name>
        <dbReference type="ChEBI" id="CHEBI:18248"/>
    </ligandPart>
</feature>
<dbReference type="NCBIfam" id="TIGR03153">
    <property type="entry name" value="cytochr_NrfH"/>
    <property type="match status" value="1"/>
</dbReference>
<keyword evidence="11 15" id="KW-0472">Membrane</keyword>
<feature type="binding site" description="covalent" evidence="13">
    <location>
        <position position="157"/>
    </location>
    <ligand>
        <name>heme</name>
        <dbReference type="ChEBI" id="CHEBI:30413"/>
        <label>4</label>
    </ligand>
</feature>
<dbReference type="PANTHER" id="PTHR30333">
    <property type="entry name" value="CYTOCHROME C-TYPE PROTEIN"/>
    <property type="match status" value="1"/>
</dbReference>
<reference evidence="19 20" key="1">
    <citation type="submission" date="2018-06" db="EMBL/GenBank/DDBJ databases">
        <authorList>
            <consortium name="Pathogen Informatics"/>
            <person name="Doyle S."/>
        </authorList>
    </citation>
    <scope>NUCLEOTIDE SEQUENCE [LARGE SCALE GENOMIC DNA]</scope>
    <source>
        <strain evidence="18 19">NCTC12219</strain>
        <strain evidence="17 20">NCTC12221</strain>
    </source>
</reference>
<gene>
    <name evidence="17" type="primary">nrfH</name>
    <name evidence="18" type="ORF">NCTC12219_00588</name>
    <name evidence="17" type="ORF">NCTC12221_00621</name>
</gene>
<feature type="binding site" description="covalent" evidence="13">
    <location>
        <position position="130"/>
    </location>
    <ligand>
        <name>heme</name>
        <dbReference type="ChEBI" id="CHEBI:30413"/>
        <label>3</label>
    </ligand>
</feature>
<evidence type="ECO:0000313" key="17">
    <source>
        <dbReference type="EMBL" id="STP09186.1"/>
    </source>
</evidence>
<feature type="binding site" description="covalent" evidence="13">
    <location>
        <position position="133"/>
    </location>
    <ligand>
        <name>heme</name>
        <dbReference type="ChEBI" id="CHEBI:30413"/>
        <label>3</label>
    </ligand>
</feature>
<comment type="cofactor">
    <cofactor evidence="13">
        <name>heme</name>
        <dbReference type="ChEBI" id="CHEBI:30413"/>
    </cofactor>
    <text evidence="13">Binds 4 heme groups per subunit.</text>
</comment>
<comment type="similarity">
    <text evidence="2">Belongs to the NapC/NirT/NrfH family.</text>
</comment>
<evidence type="ECO:0000256" key="1">
    <source>
        <dbReference type="ARBA" id="ARBA00004162"/>
    </source>
</evidence>
<dbReference type="AlphaFoldDB" id="A0A377JN62"/>
<feature type="binding site" description="axial binding residue" evidence="14">
    <location>
        <position position="54"/>
    </location>
    <ligand>
        <name>heme</name>
        <dbReference type="ChEBI" id="CHEBI:30413"/>
        <label>1</label>
    </ligand>
    <ligandPart>
        <name>Fe</name>
        <dbReference type="ChEBI" id="CHEBI:18248"/>
    </ligandPart>
</feature>
<evidence type="ECO:0000256" key="4">
    <source>
        <dbReference type="ARBA" id="ARBA00022475"/>
    </source>
</evidence>
<comment type="subcellular location">
    <subcellularLocation>
        <location evidence="1">Cell membrane</location>
        <topology evidence="1">Single-pass membrane protein</topology>
    </subcellularLocation>
</comment>
<dbReference type="PROSITE" id="PS51257">
    <property type="entry name" value="PROKAR_LIPOPROTEIN"/>
    <property type="match status" value="1"/>
</dbReference>
<feature type="binding site" description="axial binding residue" evidence="14">
    <location>
        <position position="161"/>
    </location>
    <ligand>
        <name>heme</name>
        <dbReference type="ChEBI" id="CHEBI:30413"/>
        <label>4</label>
    </ligand>
    <ligandPart>
        <name>Fe</name>
        <dbReference type="ChEBI" id="CHEBI:18248"/>
    </ligandPart>
</feature>
<feature type="binding site" description="axial binding residue" evidence="14">
    <location>
        <position position="134"/>
    </location>
    <ligand>
        <name>heme</name>
        <dbReference type="ChEBI" id="CHEBI:30413"/>
        <label>3</label>
    </ligand>
    <ligandPart>
        <name>Fe</name>
        <dbReference type="ChEBI" id="CHEBI:18248"/>
    </ligandPart>
</feature>
<dbReference type="SUPFAM" id="SSF48695">
    <property type="entry name" value="Multiheme cytochromes"/>
    <property type="match status" value="1"/>
</dbReference>
<dbReference type="GO" id="GO:0022900">
    <property type="term" value="P:electron transport chain"/>
    <property type="evidence" value="ECO:0007669"/>
    <property type="project" value="InterPro"/>
</dbReference>
<evidence type="ECO:0000256" key="10">
    <source>
        <dbReference type="ARBA" id="ARBA00023004"/>
    </source>
</evidence>
<name>A0A377JN62_9HELI</name>
<dbReference type="RefSeq" id="WP_002956289.1">
    <property type="nucleotide sequence ID" value="NZ_AP018676.1"/>
</dbReference>
<feature type="binding site" evidence="13">
    <location>
        <position position="79"/>
    </location>
    <ligand>
        <name>a menaquinol</name>
        <dbReference type="ChEBI" id="CHEBI:18151"/>
    </ligand>
</feature>
<evidence type="ECO:0000313" key="19">
    <source>
        <dbReference type="Proteomes" id="UP000255103"/>
    </source>
</evidence>
<dbReference type="GO" id="GO:0009061">
    <property type="term" value="P:anaerobic respiration"/>
    <property type="evidence" value="ECO:0007669"/>
    <property type="project" value="TreeGrafter"/>
</dbReference>
<evidence type="ECO:0000256" key="15">
    <source>
        <dbReference type="SAM" id="Phobius"/>
    </source>
</evidence>
<evidence type="ECO:0000256" key="7">
    <source>
        <dbReference type="ARBA" id="ARBA00022723"/>
    </source>
</evidence>
<keyword evidence="10 12" id="KW-0408">Iron</keyword>
<dbReference type="InterPro" id="IPR024717">
    <property type="entry name" value="NapC/NirT/NrfH"/>
</dbReference>
<dbReference type="GO" id="GO:0020037">
    <property type="term" value="F:heme binding"/>
    <property type="evidence" value="ECO:0007669"/>
    <property type="project" value="InterPro"/>
</dbReference>
<dbReference type="InterPro" id="IPR017571">
    <property type="entry name" value="NrfH"/>
</dbReference>
<dbReference type="EMBL" id="UGHZ01000001">
    <property type="protein sequence ID" value="STP09186.1"/>
    <property type="molecule type" value="Genomic_DNA"/>
</dbReference>
<feature type="binding site" description="axial binding residue" evidence="14">
    <location>
        <position position="166"/>
    </location>
    <ligand>
        <name>heme</name>
        <dbReference type="ChEBI" id="CHEBI:30413"/>
        <label>2</label>
    </ligand>
    <ligandPart>
        <name>Fe</name>
        <dbReference type="ChEBI" id="CHEBI:18248"/>
    </ligandPart>
</feature>